<dbReference type="Proteomes" id="UP000732858">
    <property type="component" value="Unassembled WGS sequence"/>
</dbReference>
<dbReference type="PROSITE" id="PS51257">
    <property type="entry name" value="PROKAR_LIPOPROTEIN"/>
    <property type="match status" value="1"/>
</dbReference>
<proteinExistence type="predicted"/>
<evidence type="ECO:0000259" key="3">
    <source>
        <dbReference type="Pfam" id="PF08794"/>
    </source>
</evidence>
<feature type="signal peptide" evidence="2">
    <location>
        <begin position="1"/>
        <end position="19"/>
    </location>
</feature>
<evidence type="ECO:0000256" key="1">
    <source>
        <dbReference type="SAM" id="MobiDB-lite"/>
    </source>
</evidence>
<accession>A0A949T4S3</accession>
<dbReference type="SUPFAM" id="SSF56925">
    <property type="entry name" value="OMPA-like"/>
    <property type="match status" value="1"/>
</dbReference>
<evidence type="ECO:0000313" key="4">
    <source>
        <dbReference type="EMBL" id="MBV6530540.1"/>
    </source>
</evidence>
<reference evidence="5 7" key="1">
    <citation type="journal article" date="2021" name="Mol. Ecol.">
        <title>Polar bear-adapted Ursidibacter maritimus are remarkably conserved after generations in captivity.</title>
        <authorList>
            <person name="Espinosa-Gongora C."/>
            <person name="Hansen M.J."/>
            <person name="Bertelsen M.F."/>
            <person name="Bojesen A.M."/>
        </authorList>
    </citation>
    <scope>NUCLEOTIDE SEQUENCE</scope>
    <source>
        <strain evidence="5">Pb43105x</strain>
        <strain evidence="4 7">Pb43106</strain>
    </source>
</reference>
<feature type="domain" description="Factor H binding protein-like C-terminal" evidence="3">
    <location>
        <begin position="181"/>
        <end position="290"/>
    </location>
</feature>
<feature type="region of interest" description="Disordered" evidence="1">
    <location>
        <begin position="23"/>
        <end position="60"/>
    </location>
</feature>
<dbReference type="EMBL" id="JABULY010000001">
    <property type="protein sequence ID" value="MBV6530540.1"/>
    <property type="molecule type" value="Genomic_DNA"/>
</dbReference>
<evidence type="ECO:0000313" key="7">
    <source>
        <dbReference type="Proteomes" id="UP001196379"/>
    </source>
</evidence>
<dbReference type="EMBL" id="JABUMC010000018">
    <property type="protein sequence ID" value="MBV6547236.1"/>
    <property type="molecule type" value="Genomic_DNA"/>
</dbReference>
<dbReference type="GeneID" id="65548884"/>
<dbReference type="Proteomes" id="UP001196379">
    <property type="component" value="Unassembled WGS sequence"/>
</dbReference>
<dbReference type="InterPro" id="IPR011250">
    <property type="entry name" value="OMP/PagP_B-barrel"/>
</dbReference>
<name>A0A949T4S3_9PAST</name>
<dbReference type="Pfam" id="PF08794">
    <property type="entry name" value="FHBP_C"/>
    <property type="match status" value="1"/>
</dbReference>
<feature type="compositionally biased region" description="Polar residues" evidence="1">
    <location>
        <begin position="23"/>
        <end position="38"/>
    </location>
</feature>
<feature type="chain" id="PRO_5037808453" description="Factor H binding protein-like C-terminal domain-containing protein" evidence="2">
    <location>
        <begin position="20"/>
        <end position="312"/>
    </location>
</feature>
<evidence type="ECO:0000313" key="6">
    <source>
        <dbReference type="Proteomes" id="UP000732858"/>
    </source>
</evidence>
<evidence type="ECO:0000256" key="2">
    <source>
        <dbReference type="SAM" id="SignalP"/>
    </source>
</evidence>
<dbReference type="AlphaFoldDB" id="A0A949T4S3"/>
<feature type="compositionally biased region" description="Low complexity" evidence="1">
    <location>
        <begin position="39"/>
        <end position="56"/>
    </location>
</feature>
<keyword evidence="7" id="KW-1185">Reference proteome</keyword>
<gene>
    <name evidence="4" type="ORF">HT657_00010</name>
    <name evidence="5" type="ORF">HT672_08100</name>
</gene>
<protein>
    <recommendedName>
        <fullName evidence="3">Factor H binding protein-like C-terminal domain-containing protein</fullName>
    </recommendedName>
</protein>
<organism evidence="5 6">
    <name type="scientific">Ursidibacter maritimus</name>
    <dbReference type="NCBI Taxonomy" id="1331689"/>
    <lineage>
        <taxon>Bacteria</taxon>
        <taxon>Pseudomonadati</taxon>
        <taxon>Pseudomonadota</taxon>
        <taxon>Gammaproteobacteria</taxon>
        <taxon>Pasteurellales</taxon>
        <taxon>Pasteurellaceae</taxon>
        <taxon>Ursidibacter</taxon>
    </lineage>
</organism>
<dbReference type="OrthoDB" id="5688196at2"/>
<dbReference type="RefSeq" id="WP_157403025.1">
    <property type="nucleotide sequence ID" value="NZ_JABULY010000001.1"/>
</dbReference>
<dbReference type="Gene3D" id="2.40.160.90">
    <property type="match status" value="1"/>
</dbReference>
<sequence length="312" mass="34584">MKTSISLSLLSLTILSVTACSSGSNGLPTSSNTSTLNKIPNSSSTTSSQISSTPQSGTLDKLGENIKVEKKSSTATISVDDKAVENHKFIILGKDYGHNNIELDLFPRYKLSQENWEESFNVENEHWNEKGFWRIYNQQYSAIVGNLETAASVKKIDRNIVTQTKIFEIEDVVGYNTKTNQLPKLGNAQYKGIAFDKEQQGTLVYHVDFDKKQGYGEIVGIDNVGKINLEKGDITTTTENKHKYITEYFKSNQLGIFGTAKAEKATDDKTVKSYHLQFFGPNAEEISGTVFTLKEDWKAEDAEASIGFAGTK</sequence>
<keyword evidence="2" id="KW-0732">Signal</keyword>
<dbReference type="InterPro" id="IPR014902">
    <property type="entry name" value="FHBP-like_C"/>
</dbReference>
<comment type="caution">
    <text evidence="5">The sequence shown here is derived from an EMBL/GenBank/DDBJ whole genome shotgun (WGS) entry which is preliminary data.</text>
</comment>
<evidence type="ECO:0000313" key="5">
    <source>
        <dbReference type="EMBL" id="MBV6547236.1"/>
    </source>
</evidence>